<dbReference type="RefSeq" id="WP_097017921.1">
    <property type="nucleotide sequence ID" value="NZ_OBDZ01000013.1"/>
</dbReference>
<feature type="domain" description="RCK N-terminal" evidence="7">
    <location>
        <begin position="244"/>
        <end position="360"/>
    </location>
</feature>
<feature type="domain" description="RCK N-terminal" evidence="7">
    <location>
        <begin position="19"/>
        <end position="138"/>
    </location>
</feature>
<evidence type="ECO:0000256" key="2">
    <source>
        <dbReference type="ARBA" id="ARBA00022448"/>
    </source>
</evidence>
<dbReference type="OrthoDB" id="9775180at2"/>
<dbReference type="InterPro" id="IPR050721">
    <property type="entry name" value="Trk_Ktr_HKT_K-transport"/>
</dbReference>
<organism evidence="9 10">
    <name type="scientific">Orenia metallireducens</name>
    <dbReference type="NCBI Taxonomy" id="1413210"/>
    <lineage>
        <taxon>Bacteria</taxon>
        <taxon>Bacillati</taxon>
        <taxon>Bacillota</taxon>
        <taxon>Clostridia</taxon>
        <taxon>Halanaerobiales</taxon>
        <taxon>Halobacteroidaceae</taxon>
        <taxon>Orenia</taxon>
    </lineage>
</organism>
<dbReference type="GO" id="GO:0005886">
    <property type="term" value="C:plasma membrane"/>
    <property type="evidence" value="ECO:0007669"/>
    <property type="project" value="InterPro"/>
</dbReference>
<feature type="domain" description="RCK C-terminal" evidence="8">
    <location>
        <begin position="158"/>
        <end position="239"/>
    </location>
</feature>
<keyword evidence="4" id="KW-0630">Potassium</keyword>
<dbReference type="AlphaFoldDB" id="A0A285H1I4"/>
<evidence type="ECO:0000313" key="10">
    <source>
        <dbReference type="Proteomes" id="UP000219573"/>
    </source>
</evidence>
<dbReference type="SUPFAM" id="SSF51735">
    <property type="entry name" value="NAD(P)-binding Rossmann-fold domains"/>
    <property type="match status" value="2"/>
</dbReference>
<evidence type="ECO:0000313" key="9">
    <source>
        <dbReference type="EMBL" id="SNY29740.1"/>
    </source>
</evidence>
<dbReference type="STRING" id="1413210.U472_07650"/>
<evidence type="ECO:0000256" key="6">
    <source>
        <dbReference type="ARBA" id="ARBA00023065"/>
    </source>
</evidence>
<feature type="domain" description="RCK C-terminal" evidence="8">
    <location>
        <begin position="371"/>
        <end position="453"/>
    </location>
</feature>
<proteinExistence type="predicted"/>
<keyword evidence="3" id="KW-0633">Potassium transport</keyword>
<dbReference type="EMBL" id="OBDZ01000013">
    <property type="protein sequence ID" value="SNY29740.1"/>
    <property type="molecule type" value="Genomic_DNA"/>
</dbReference>
<evidence type="ECO:0000259" key="8">
    <source>
        <dbReference type="PROSITE" id="PS51202"/>
    </source>
</evidence>
<keyword evidence="10" id="KW-1185">Reference proteome</keyword>
<keyword evidence="6" id="KW-0406">Ion transport</keyword>
<sequence>MKEVVTKLKRATTGLANSNKQIIIIGGNEVSVQLAEPLIKTGGDIVVIEEDDHYLKQIQERVDVLALKGKGTDVSLLKEVITDKTNLLIAITDNDYENLLAGIYAKSLGIAKVVVQVKELRNLDYKIQHQDFKLDLVVNPFAKVIKRIKGLIRPGMELEIDNFMDKRVQISKFNISHQSSFAYNNLENLKLPEDSLILAILRKGRVIIPKGRDKIYPGDTVFIICQKGFKGKLAQLVSYHSNDKEKIVLVGGGEINYQLAEHFSKNSVVTIVEEDRRRCEELAENLVDTLILEGRGTDIDLLKEEGVAKSDAFIAAGESDEANMLMANLAKKLGVKNSIAVVKDINYTYLTDLSDIDHIISPSASVVDTILDYFYQGQVGNNTIFEGQVNISEITVKKSTKLANLELPSDLIVALIKRDKSAIIPRGESRLERGDKLVVLSLAAKGDIKEYFK</sequence>
<dbReference type="InterPro" id="IPR006036">
    <property type="entry name" value="K_uptake_TrkA"/>
</dbReference>
<dbReference type="Proteomes" id="UP000219573">
    <property type="component" value="Unassembled WGS sequence"/>
</dbReference>
<dbReference type="PANTHER" id="PTHR43833">
    <property type="entry name" value="POTASSIUM CHANNEL PROTEIN 2-RELATED-RELATED"/>
    <property type="match status" value="1"/>
</dbReference>
<protein>
    <recommendedName>
        <fullName evidence="1">Trk system potassium uptake protein TrkA</fullName>
    </recommendedName>
</protein>
<name>A0A285H1I4_9FIRM</name>
<keyword evidence="2" id="KW-0813">Transport</keyword>
<dbReference type="PRINTS" id="PR00335">
    <property type="entry name" value="KUPTAKETRKA"/>
</dbReference>
<dbReference type="PROSITE" id="PS51201">
    <property type="entry name" value="RCK_N"/>
    <property type="match status" value="2"/>
</dbReference>
<dbReference type="Gene3D" id="3.40.50.720">
    <property type="entry name" value="NAD(P)-binding Rossmann-like Domain"/>
    <property type="match status" value="2"/>
</dbReference>
<evidence type="ECO:0000256" key="4">
    <source>
        <dbReference type="ARBA" id="ARBA00022958"/>
    </source>
</evidence>
<evidence type="ECO:0000256" key="5">
    <source>
        <dbReference type="ARBA" id="ARBA00023027"/>
    </source>
</evidence>
<dbReference type="SUPFAM" id="SSF116726">
    <property type="entry name" value="TrkA C-terminal domain-like"/>
    <property type="match status" value="2"/>
</dbReference>
<evidence type="ECO:0000256" key="1">
    <source>
        <dbReference type="ARBA" id="ARBA00017378"/>
    </source>
</evidence>
<evidence type="ECO:0000256" key="3">
    <source>
        <dbReference type="ARBA" id="ARBA00022538"/>
    </source>
</evidence>
<dbReference type="Pfam" id="PF02080">
    <property type="entry name" value="TrkA_C"/>
    <property type="match status" value="2"/>
</dbReference>
<dbReference type="PROSITE" id="PS51202">
    <property type="entry name" value="RCK_C"/>
    <property type="match status" value="2"/>
</dbReference>
<dbReference type="InterPro" id="IPR036721">
    <property type="entry name" value="RCK_C_sf"/>
</dbReference>
<dbReference type="GO" id="GO:0015079">
    <property type="term" value="F:potassium ion transmembrane transporter activity"/>
    <property type="evidence" value="ECO:0007669"/>
    <property type="project" value="InterPro"/>
</dbReference>
<dbReference type="Gene3D" id="3.30.70.1450">
    <property type="entry name" value="Regulator of K+ conductance, C-terminal domain"/>
    <property type="match status" value="2"/>
</dbReference>
<keyword evidence="5" id="KW-0520">NAD</keyword>
<dbReference type="InterPro" id="IPR006037">
    <property type="entry name" value="RCK_C"/>
</dbReference>
<gene>
    <name evidence="9" type="ORF">SAMN06265827_1138</name>
</gene>
<dbReference type="NCBIfam" id="NF007039">
    <property type="entry name" value="PRK09496.3-2"/>
    <property type="match status" value="1"/>
</dbReference>
<dbReference type="Pfam" id="PF02254">
    <property type="entry name" value="TrkA_N"/>
    <property type="match status" value="2"/>
</dbReference>
<accession>A0A285H1I4</accession>
<dbReference type="InterPro" id="IPR036291">
    <property type="entry name" value="NAD(P)-bd_dom_sf"/>
</dbReference>
<reference evidence="10" key="1">
    <citation type="submission" date="2017-09" db="EMBL/GenBank/DDBJ databases">
        <authorList>
            <person name="Varghese N."/>
            <person name="Submissions S."/>
        </authorList>
    </citation>
    <scope>NUCLEOTIDE SEQUENCE [LARGE SCALE GENOMIC DNA]</scope>
    <source>
        <strain evidence="10">MSL47</strain>
    </source>
</reference>
<dbReference type="InterPro" id="IPR003148">
    <property type="entry name" value="RCK_N"/>
</dbReference>
<dbReference type="PANTHER" id="PTHR43833:SF5">
    <property type="entry name" value="TRK SYSTEM POTASSIUM UPTAKE PROTEIN TRKA"/>
    <property type="match status" value="1"/>
</dbReference>
<evidence type="ECO:0000259" key="7">
    <source>
        <dbReference type="PROSITE" id="PS51201"/>
    </source>
</evidence>